<proteinExistence type="predicted"/>
<keyword evidence="2" id="KW-0813">Transport</keyword>
<evidence type="ECO:0000256" key="1">
    <source>
        <dbReference type="ARBA" id="ARBA00004141"/>
    </source>
</evidence>
<dbReference type="GO" id="GO:0016020">
    <property type="term" value="C:membrane"/>
    <property type="evidence" value="ECO:0007669"/>
    <property type="project" value="UniProtKB-SubCell"/>
</dbReference>
<evidence type="ECO:0000313" key="8">
    <source>
        <dbReference type="EMBL" id="CAG8500667.1"/>
    </source>
</evidence>
<dbReference type="GO" id="GO:0005254">
    <property type="term" value="F:chloride channel activity"/>
    <property type="evidence" value="ECO:0007669"/>
    <property type="project" value="InterPro"/>
</dbReference>
<reference evidence="8" key="1">
    <citation type="submission" date="2021-06" db="EMBL/GenBank/DDBJ databases">
        <authorList>
            <person name="Kallberg Y."/>
            <person name="Tangrot J."/>
            <person name="Rosling A."/>
        </authorList>
    </citation>
    <scope>NUCLEOTIDE SEQUENCE</scope>
    <source>
        <strain evidence="8">BR232B</strain>
    </source>
</reference>
<evidence type="ECO:0000256" key="5">
    <source>
        <dbReference type="ARBA" id="ARBA00023065"/>
    </source>
</evidence>
<dbReference type="Pfam" id="PF25539">
    <property type="entry name" value="Bestrophin_2"/>
    <property type="match status" value="1"/>
</dbReference>
<evidence type="ECO:0000256" key="2">
    <source>
        <dbReference type="ARBA" id="ARBA00022448"/>
    </source>
</evidence>
<evidence type="ECO:0000256" key="7">
    <source>
        <dbReference type="SAM" id="Phobius"/>
    </source>
</evidence>
<name>A0A9N8ZM98_9GLOM</name>
<evidence type="ECO:0000313" key="9">
    <source>
        <dbReference type="Proteomes" id="UP000789739"/>
    </source>
</evidence>
<organism evidence="8 9">
    <name type="scientific">Paraglomus brasilianum</name>
    <dbReference type="NCBI Taxonomy" id="144538"/>
    <lineage>
        <taxon>Eukaryota</taxon>
        <taxon>Fungi</taxon>
        <taxon>Fungi incertae sedis</taxon>
        <taxon>Mucoromycota</taxon>
        <taxon>Glomeromycotina</taxon>
        <taxon>Glomeromycetes</taxon>
        <taxon>Paraglomerales</taxon>
        <taxon>Paraglomeraceae</taxon>
        <taxon>Paraglomus</taxon>
    </lineage>
</organism>
<feature type="transmembrane region" description="Helical" evidence="7">
    <location>
        <begin position="28"/>
        <end position="51"/>
    </location>
</feature>
<keyword evidence="4 7" id="KW-1133">Transmembrane helix</keyword>
<accession>A0A9N8ZM98</accession>
<sequence length="334" mass="38219">MSIDSSFTFYFQDAFKKRPLFLYFRGSVFPRVLVPVVIFAAYSTVFVFFASVGLAPLLHVSLVPILTIVTGLLVSLRANSSYDRWWEGRKLWSSLTGNIRSFSRVLWYSVEREADGVDDDDVIDAMNLLVAFAFAIKYHLRGEDGYQYSDLTDRLPQGYLAVIEKRRNGRVDKERRGRRDTNKFVDNLPLEILTLLFTYSSMFKHHGRLDHGIFNHLSALTHSMTEQLSSFERILTTPIPLAFMIHLRQMVTLYCVSLPPQLYTQTGWYCIPITAIAAFTFFGVDAIGKEIENPFGYDANDLPVDKFCNDLLSELVVVFESKGLNPQGWKKKNS</sequence>
<keyword evidence="3 7" id="KW-0812">Transmembrane</keyword>
<dbReference type="EMBL" id="CAJVPI010000206">
    <property type="protein sequence ID" value="CAG8500667.1"/>
    <property type="molecule type" value="Genomic_DNA"/>
</dbReference>
<protein>
    <submittedName>
        <fullName evidence="8">1909_t:CDS:1</fullName>
    </submittedName>
</protein>
<dbReference type="Proteomes" id="UP000789739">
    <property type="component" value="Unassembled WGS sequence"/>
</dbReference>
<comment type="caution">
    <text evidence="8">The sequence shown here is derived from an EMBL/GenBank/DDBJ whole genome shotgun (WGS) entry which is preliminary data.</text>
</comment>
<dbReference type="OrthoDB" id="1368at2759"/>
<comment type="subcellular location">
    <subcellularLocation>
        <location evidence="1">Membrane</location>
        <topology evidence="1">Multi-pass membrane protein</topology>
    </subcellularLocation>
</comment>
<dbReference type="InterPro" id="IPR044669">
    <property type="entry name" value="YneE/VCCN1/2-like"/>
</dbReference>
<keyword evidence="5" id="KW-0406">Ion transport</keyword>
<dbReference type="AlphaFoldDB" id="A0A9N8ZM98"/>
<evidence type="ECO:0000256" key="4">
    <source>
        <dbReference type="ARBA" id="ARBA00022989"/>
    </source>
</evidence>
<feature type="transmembrane region" description="Helical" evidence="7">
    <location>
        <begin position="57"/>
        <end position="76"/>
    </location>
</feature>
<dbReference type="PANTHER" id="PTHR33281:SF16">
    <property type="match status" value="1"/>
</dbReference>
<gene>
    <name evidence="8" type="ORF">PBRASI_LOCUS2590</name>
</gene>
<dbReference type="PANTHER" id="PTHR33281">
    <property type="entry name" value="UPF0187 PROTEIN YNEE"/>
    <property type="match status" value="1"/>
</dbReference>
<keyword evidence="6 7" id="KW-0472">Membrane</keyword>
<keyword evidence="9" id="KW-1185">Reference proteome</keyword>
<evidence type="ECO:0000256" key="3">
    <source>
        <dbReference type="ARBA" id="ARBA00022692"/>
    </source>
</evidence>
<evidence type="ECO:0000256" key="6">
    <source>
        <dbReference type="ARBA" id="ARBA00023136"/>
    </source>
</evidence>